<organism evidence="2 3">
    <name type="scientific">Marinobacter zhejiangensis</name>
    <dbReference type="NCBI Taxonomy" id="488535"/>
    <lineage>
        <taxon>Bacteria</taxon>
        <taxon>Pseudomonadati</taxon>
        <taxon>Pseudomonadota</taxon>
        <taxon>Gammaproteobacteria</taxon>
        <taxon>Pseudomonadales</taxon>
        <taxon>Marinobacteraceae</taxon>
        <taxon>Marinobacter</taxon>
    </lineage>
</organism>
<keyword evidence="1" id="KW-0472">Membrane</keyword>
<gene>
    <name evidence="2" type="ORF">SAMN04487963_2970</name>
</gene>
<evidence type="ECO:0000313" key="2">
    <source>
        <dbReference type="EMBL" id="SFM56151.1"/>
    </source>
</evidence>
<keyword evidence="1" id="KW-0812">Transmembrane</keyword>
<dbReference type="AlphaFoldDB" id="A0A1I4RVD5"/>
<keyword evidence="3" id="KW-1185">Reference proteome</keyword>
<feature type="transmembrane region" description="Helical" evidence="1">
    <location>
        <begin position="12"/>
        <end position="31"/>
    </location>
</feature>
<dbReference type="STRING" id="488535.SAMN04487963_2970"/>
<evidence type="ECO:0000256" key="1">
    <source>
        <dbReference type="SAM" id="Phobius"/>
    </source>
</evidence>
<dbReference type="Proteomes" id="UP000198519">
    <property type="component" value="Unassembled WGS sequence"/>
</dbReference>
<sequence>MKKSVRTDSQVDSVAAVVLILLMVAFAVTWVSGQ</sequence>
<protein>
    <submittedName>
        <fullName evidence="2">Uncharacterized protein</fullName>
    </submittedName>
</protein>
<dbReference type="EMBL" id="FOUE01000004">
    <property type="protein sequence ID" value="SFM56151.1"/>
    <property type="molecule type" value="Genomic_DNA"/>
</dbReference>
<name>A0A1I4RVD5_9GAMM</name>
<accession>A0A1I4RVD5</accession>
<keyword evidence="1" id="KW-1133">Transmembrane helix</keyword>
<reference evidence="3" key="1">
    <citation type="submission" date="2016-10" db="EMBL/GenBank/DDBJ databases">
        <authorList>
            <person name="Varghese N."/>
            <person name="Submissions S."/>
        </authorList>
    </citation>
    <scope>NUCLEOTIDE SEQUENCE [LARGE SCALE GENOMIC DNA]</scope>
    <source>
        <strain evidence="3">CGMCC 1.7061</strain>
    </source>
</reference>
<proteinExistence type="predicted"/>
<evidence type="ECO:0000313" key="3">
    <source>
        <dbReference type="Proteomes" id="UP000198519"/>
    </source>
</evidence>